<keyword evidence="2" id="KW-1185">Reference proteome</keyword>
<gene>
    <name evidence="1" type="ORF">FE784_12100</name>
</gene>
<evidence type="ECO:0000313" key="2">
    <source>
        <dbReference type="Proteomes" id="UP000307943"/>
    </source>
</evidence>
<dbReference type="Proteomes" id="UP000307943">
    <property type="component" value="Unassembled WGS sequence"/>
</dbReference>
<proteinExistence type="predicted"/>
<reference evidence="1 2" key="1">
    <citation type="submission" date="2019-05" db="EMBL/GenBank/DDBJ databases">
        <title>We sequenced the genome of Paenibacillus hemerocallicola KCTC 33185 for further insight into its adaptation and study the phylogeny of Paenibacillus.</title>
        <authorList>
            <person name="Narsing Rao M.P."/>
        </authorList>
    </citation>
    <scope>NUCLEOTIDE SEQUENCE [LARGE SCALE GENOMIC DNA]</scope>
    <source>
        <strain evidence="1 2">KCTC 33185</strain>
    </source>
</reference>
<accession>A0A5C4TBE6</accession>
<dbReference type="RefSeq" id="WP_139602461.1">
    <property type="nucleotide sequence ID" value="NZ_VDCQ01000014.1"/>
</dbReference>
<dbReference type="AlphaFoldDB" id="A0A5C4TBE6"/>
<evidence type="ECO:0000313" key="1">
    <source>
        <dbReference type="EMBL" id="TNJ65920.1"/>
    </source>
</evidence>
<comment type="caution">
    <text evidence="1">The sequence shown here is derived from an EMBL/GenBank/DDBJ whole genome shotgun (WGS) entry which is preliminary data.</text>
</comment>
<organism evidence="1 2">
    <name type="scientific">Paenibacillus hemerocallicola</name>
    <dbReference type="NCBI Taxonomy" id="1172614"/>
    <lineage>
        <taxon>Bacteria</taxon>
        <taxon>Bacillati</taxon>
        <taxon>Bacillota</taxon>
        <taxon>Bacilli</taxon>
        <taxon>Bacillales</taxon>
        <taxon>Paenibacillaceae</taxon>
        <taxon>Paenibacillus</taxon>
    </lineage>
</organism>
<dbReference type="EMBL" id="VDCQ01000014">
    <property type="protein sequence ID" value="TNJ65920.1"/>
    <property type="molecule type" value="Genomic_DNA"/>
</dbReference>
<sequence>MAHFGIMVQIRFTDRAAELLPEMLQAEANDRFDRTDDLEPFNCEDDAVIRDLFSRAEPD</sequence>
<protein>
    <submittedName>
        <fullName evidence="1">Uncharacterized protein</fullName>
    </submittedName>
</protein>
<name>A0A5C4TBE6_9BACL</name>